<keyword evidence="2" id="KW-0255">Endonuclease</keyword>
<dbReference type="InterPro" id="IPR012296">
    <property type="entry name" value="Nuclease_put_TT1808"/>
</dbReference>
<dbReference type="GO" id="GO:0004519">
    <property type="term" value="F:endonuclease activity"/>
    <property type="evidence" value="ECO:0007669"/>
    <property type="project" value="UniProtKB-KW"/>
</dbReference>
<dbReference type="AlphaFoldDB" id="A0A7X0M815"/>
<dbReference type="EMBL" id="JACHIU010000001">
    <property type="protein sequence ID" value="MBB6473599.1"/>
    <property type="molecule type" value="Genomic_DNA"/>
</dbReference>
<dbReference type="Proteomes" id="UP000555564">
    <property type="component" value="Unassembled WGS sequence"/>
</dbReference>
<protein>
    <submittedName>
        <fullName evidence="2">Uma2 family endonuclease</fullName>
    </submittedName>
</protein>
<feature type="domain" description="Putative restriction endonuclease" evidence="1">
    <location>
        <begin position="32"/>
        <end position="191"/>
    </location>
</feature>
<keyword evidence="2" id="KW-0378">Hydrolase</keyword>
<dbReference type="CDD" id="cd06260">
    <property type="entry name" value="DUF820-like"/>
    <property type="match status" value="1"/>
</dbReference>
<keyword evidence="3" id="KW-1185">Reference proteome</keyword>
<evidence type="ECO:0000313" key="3">
    <source>
        <dbReference type="Proteomes" id="UP000555564"/>
    </source>
</evidence>
<dbReference type="InterPro" id="IPR011335">
    <property type="entry name" value="Restrct_endonuc-II-like"/>
</dbReference>
<dbReference type="PANTHER" id="PTHR35400">
    <property type="entry name" value="SLR1083 PROTEIN"/>
    <property type="match status" value="1"/>
</dbReference>
<dbReference type="RefSeq" id="WP_184981472.1">
    <property type="nucleotide sequence ID" value="NZ_BAAALO010000035.1"/>
</dbReference>
<evidence type="ECO:0000259" key="1">
    <source>
        <dbReference type="Pfam" id="PF05685"/>
    </source>
</evidence>
<dbReference type="Gene3D" id="3.90.1570.10">
    <property type="entry name" value="tt1808, chain A"/>
    <property type="match status" value="1"/>
</dbReference>
<gene>
    <name evidence="2" type="ORF">BJ992_003030</name>
</gene>
<dbReference type="SUPFAM" id="SSF52980">
    <property type="entry name" value="Restriction endonuclease-like"/>
    <property type="match status" value="1"/>
</dbReference>
<accession>A0A7X0M815</accession>
<organism evidence="2 3">
    <name type="scientific">Sphaerisporangium rubeum</name>
    <dbReference type="NCBI Taxonomy" id="321317"/>
    <lineage>
        <taxon>Bacteria</taxon>
        <taxon>Bacillati</taxon>
        <taxon>Actinomycetota</taxon>
        <taxon>Actinomycetes</taxon>
        <taxon>Streptosporangiales</taxon>
        <taxon>Streptosporangiaceae</taxon>
        <taxon>Sphaerisporangium</taxon>
    </lineage>
</organism>
<comment type="caution">
    <text evidence="2">The sequence shown here is derived from an EMBL/GenBank/DDBJ whole genome shotgun (WGS) entry which is preliminary data.</text>
</comment>
<dbReference type="PANTHER" id="PTHR35400:SF3">
    <property type="entry name" value="SLL1072 PROTEIN"/>
    <property type="match status" value="1"/>
</dbReference>
<reference evidence="2 3" key="1">
    <citation type="submission" date="2020-08" db="EMBL/GenBank/DDBJ databases">
        <title>Sequencing the genomes of 1000 actinobacteria strains.</title>
        <authorList>
            <person name="Klenk H.-P."/>
        </authorList>
    </citation>
    <scope>NUCLEOTIDE SEQUENCE [LARGE SCALE GENOMIC DNA]</scope>
    <source>
        <strain evidence="2 3">DSM 44936</strain>
    </source>
</reference>
<name>A0A7X0M815_9ACTN</name>
<evidence type="ECO:0000313" key="2">
    <source>
        <dbReference type="EMBL" id="MBB6473599.1"/>
    </source>
</evidence>
<sequence>MPERLPPDPPEDEESSEDAWYRGIPDQITAKDYEDLPEDFCRTIEVIDGHVVKCESASVVHNRVARRLATTLEQARKPEPCLVVETDIDVRIADVPLNLRRPDVTVFRCLPKDSRLCARDAVLVVEIVSLESSFRTDTVEKKAEYAAAGIPTYLIVFLDQAGDEVELIEEYRLAGRGRYDLVGQHTKRLSLDAPISVDVLFDVLTAP</sequence>
<keyword evidence="2" id="KW-0540">Nuclease</keyword>
<proteinExistence type="predicted"/>
<dbReference type="Pfam" id="PF05685">
    <property type="entry name" value="Uma2"/>
    <property type="match status" value="1"/>
</dbReference>
<dbReference type="InterPro" id="IPR008538">
    <property type="entry name" value="Uma2"/>
</dbReference>